<proteinExistence type="predicted"/>
<evidence type="ECO:0000313" key="8">
    <source>
        <dbReference type="Proteomes" id="UP000019151"/>
    </source>
</evidence>
<feature type="transmembrane region" description="Helical" evidence="5">
    <location>
        <begin position="387"/>
        <end position="405"/>
    </location>
</feature>
<dbReference type="SUPFAM" id="SSF103473">
    <property type="entry name" value="MFS general substrate transporter"/>
    <property type="match status" value="1"/>
</dbReference>
<dbReference type="InterPro" id="IPR010645">
    <property type="entry name" value="MFS_4"/>
</dbReference>
<feature type="transmembrane region" description="Helical" evidence="5">
    <location>
        <begin position="263"/>
        <end position="286"/>
    </location>
</feature>
<feature type="transmembrane region" description="Helical" evidence="5">
    <location>
        <begin position="130"/>
        <end position="149"/>
    </location>
</feature>
<dbReference type="AlphaFoldDB" id="W0RQH0"/>
<dbReference type="PATRIC" id="fig|861299.3.peg.5727"/>
<evidence type="ECO:0000256" key="4">
    <source>
        <dbReference type="SAM" id="MobiDB-lite"/>
    </source>
</evidence>
<feature type="transmembrane region" description="Helical" evidence="5">
    <location>
        <begin position="189"/>
        <end position="209"/>
    </location>
</feature>
<dbReference type="GO" id="GO:0022857">
    <property type="term" value="F:transmembrane transporter activity"/>
    <property type="evidence" value="ECO:0007669"/>
    <property type="project" value="InterPro"/>
</dbReference>
<feature type="transmembrane region" description="Helical" evidence="5">
    <location>
        <begin position="82"/>
        <end position="99"/>
    </location>
</feature>
<dbReference type="Proteomes" id="UP000019151">
    <property type="component" value="Plasmid 2"/>
</dbReference>
<feature type="domain" description="Major facilitator superfamily (MFS) profile" evidence="6">
    <location>
        <begin position="41"/>
        <end position="410"/>
    </location>
</feature>
<dbReference type="InterPro" id="IPR036259">
    <property type="entry name" value="MFS_trans_sf"/>
</dbReference>
<dbReference type="PANTHER" id="PTHR23537:SF1">
    <property type="entry name" value="SUGAR TRANSPORTER"/>
    <property type="match status" value="1"/>
</dbReference>
<organism evidence="7 8">
    <name type="scientific">Gemmatirosa kalamazoonensis</name>
    <dbReference type="NCBI Taxonomy" id="861299"/>
    <lineage>
        <taxon>Bacteria</taxon>
        <taxon>Pseudomonadati</taxon>
        <taxon>Gemmatimonadota</taxon>
        <taxon>Gemmatimonadia</taxon>
        <taxon>Gemmatimonadales</taxon>
        <taxon>Gemmatimonadaceae</taxon>
        <taxon>Gemmatirosa</taxon>
    </lineage>
</organism>
<feature type="transmembrane region" description="Helical" evidence="5">
    <location>
        <begin position="106"/>
        <end position="124"/>
    </location>
</feature>
<name>W0RQH0_9BACT</name>
<feature type="region of interest" description="Disordered" evidence="4">
    <location>
        <begin position="1"/>
        <end position="27"/>
    </location>
</feature>
<evidence type="ECO:0000259" key="6">
    <source>
        <dbReference type="PROSITE" id="PS50850"/>
    </source>
</evidence>
<dbReference type="FunCoup" id="W0RQH0">
    <property type="interactions" value="42"/>
</dbReference>
<evidence type="ECO:0000256" key="1">
    <source>
        <dbReference type="ARBA" id="ARBA00022692"/>
    </source>
</evidence>
<dbReference type="PANTHER" id="PTHR23537">
    <property type="match status" value="1"/>
</dbReference>
<dbReference type="KEGG" id="gba:J421_5689"/>
<accession>W0RQH0</accession>
<keyword evidence="1 5" id="KW-0812">Transmembrane</keyword>
<dbReference type="eggNOG" id="COG2814">
    <property type="taxonomic scope" value="Bacteria"/>
</dbReference>
<geneLocation type="plasmid" evidence="7 8">
    <name>2</name>
</geneLocation>
<evidence type="ECO:0000256" key="3">
    <source>
        <dbReference type="ARBA" id="ARBA00023136"/>
    </source>
</evidence>
<feature type="transmembrane region" description="Helical" evidence="5">
    <location>
        <begin position="161"/>
        <end position="183"/>
    </location>
</feature>
<feature type="transmembrane region" description="Helical" evidence="5">
    <location>
        <begin position="38"/>
        <end position="62"/>
    </location>
</feature>
<feature type="transmembrane region" description="Helical" evidence="5">
    <location>
        <begin position="322"/>
        <end position="343"/>
    </location>
</feature>
<dbReference type="GO" id="GO:0005886">
    <property type="term" value="C:plasma membrane"/>
    <property type="evidence" value="ECO:0007669"/>
    <property type="project" value="TreeGrafter"/>
</dbReference>
<reference evidence="7 8" key="1">
    <citation type="journal article" date="2014" name="Genome Announc.">
        <title>Genome Sequence and Methylome of Soil Bacterium Gemmatirosa kalamazoonensis KBS708T, a Member of the Rarely Cultivated Gemmatimonadetes Phylum.</title>
        <authorList>
            <person name="Debruyn J.M."/>
            <person name="Radosevich M."/>
            <person name="Wommack K.E."/>
            <person name="Polson S.W."/>
            <person name="Hauser L.J."/>
            <person name="Fawaz M.N."/>
            <person name="Korlach J."/>
            <person name="Tsai Y.C."/>
        </authorList>
    </citation>
    <scope>NUCLEOTIDE SEQUENCE [LARGE SCALE GENOMIC DNA]</scope>
    <source>
        <strain evidence="7 8">KBS708</strain>
        <plasmid evidence="8">Plasmid 2</plasmid>
    </source>
</reference>
<keyword evidence="2 5" id="KW-1133">Transmembrane helix</keyword>
<dbReference type="Pfam" id="PF06779">
    <property type="entry name" value="MFS_4"/>
    <property type="match status" value="1"/>
</dbReference>
<dbReference type="HOGENOM" id="CLU_001265_7_4_0"/>
<dbReference type="InterPro" id="IPR020846">
    <property type="entry name" value="MFS_dom"/>
</dbReference>
<keyword evidence="3 5" id="KW-0472">Membrane</keyword>
<dbReference type="PROSITE" id="PS50850">
    <property type="entry name" value="MFS"/>
    <property type="match status" value="1"/>
</dbReference>
<dbReference type="InParanoid" id="W0RQH0"/>
<sequence>MTALPNVPPATDVPAAHVDGSVHGSQHARNHREHRHHLLIALGLAVAPIIALGFSRFAYALLLPPMREALGWNYTRAGGMNTANASGYIVGALSAAWWARRFGIRQAFVVSLAISALVLLLTGTTDDYTVLVLLRAIGGVSTAVAFVVGSSLASRVKPALLPVYFAGVGIGIVLSGLAVPVALAQDRSWRGGWLLLGVLSLLALPPAWLAAKATPEHAHAGTAALSRREIARLGATFGGYFLFGAGYVSYMTFVIALLRARHLAAWVTVAFWLVLGVASVVSTLAWGPLLARVRGGRGLALVSAVALVGTIPVLVAPGAAAAFASAVIFGGSFMAGPTAVTALSRRSLAPHAWTAGIAGLTTAFAAGQSAGPMLSGLLSDGAGRLSTGLWLSPILLAGAALVTLLQPHHEYLPSNT</sequence>
<evidence type="ECO:0000256" key="5">
    <source>
        <dbReference type="SAM" id="Phobius"/>
    </source>
</evidence>
<dbReference type="EMBL" id="CP007130">
    <property type="protein sequence ID" value="AHG93224.1"/>
    <property type="molecule type" value="Genomic_DNA"/>
</dbReference>
<feature type="transmembrane region" description="Helical" evidence="5">
    <location>
        <begin position="350"/>
        <end position="367"/>
    </location>
</feature>
<protein>
    <submittedName>
        <fullName evidence="7">Major facilitator superfamily MFS_1</fullName>
    </submittedName>
</protein>
<keyword evidence="7" id="KW-0614">Plasmid</keyword>
<feature type="transmembrane region" description="Helical" evidence="5">
    <location>
        <begin position="298"/>
        <end position="316"/>
    </location>
</feature>
<evidence type="ECO:0000256" key="2">
    <source>
        <dbReference type="ARBA" id="ARBA00022989"/>
    </source>
</evidence>
<evidence type="ECO:0000313" key="7">
    <source>
        <dbReference type="EMBL" id="AHG93224.1"/>
    </source>
</evidence>
<gene>
    <name evidence="7" type="ORF">J421_5689</name>
</gene>
<feature type="transmembrane region" description="Helical" evidence="5">
    <location>
        <begin position="230"/>
        <end position="257"/>
    </location>
</feature>
<keyword evidence="8" id="KW-1185">Reference proteome</keyword>
<dbReference type="Gene3D" id="1.20.1250.20">
    <property type="entry name" value="MFS general substrate transporter like domains"/>
    <property type="match status" value="2"/>
</dbReference>